<dbReference type="Proteomes" id="UP000554482">
    <property type="component" value="Unassembled WGS sequence"/>
</dbReference>
<feature type="compositionally biased region" description="Basic and acidic residues" evidence="1">
    <location>
        <begin position="65"/>
        <end position="83"/>
    </location>
</feature>
<keyword evidence="3" id="KW-1185">Reference proteome</keyword>
<proteinExistence type="predicted"/>
<sequence length="137" mass="15382">WAVVQSSVKNDVKTRRSAKDRQTSNVEEDSMSGVLKEETFQIEVAGGNDINQEVPVKNNASQNDSNDKGVEKPETGIEIQEKPTKKRKKRTKERPTDVVDNMCDAQNKAKSLIVKGKTDDIIHEEPYKDESIQLIGK</sequence>
<feature type="non-terminal residue" evidence="2">
    <location>
        <position position="1"/>
    </location>
</feature>
<accession>A0A7J6V6T3</accession>
<evidence type="ECO:0000256" key="1">
    <source>
        <dbReference type="SAM" id="MobiDB-lite"/>
    </source>
</evidence>
<dbReference type="AlphaFoldDB" id="A0A7J6V6T3"/>
<dbReference type="EMBL" id="JABWDY010037033">
    <property type="protein sequence ID" value="KAF5180726.1"/>
    <property type="molecule type" value="Genomic_DNA"/>
</dbReference>
<evidence type="ECO:0000313" key="2">
    <source>
        <dbReference type="EMBL" id="KAF5180726.1"/>
    </source>
</evidence>
<feature type="compositionally biased region" description="Basic and acidic residues" evidence="1">
    <location>
        <begin position="10"/>
        <end position="22"/>
    </location>
</feature>
<gene>
    <name evidence="2" type="ORF">FRX31_029687</name>
</gene>
<evidence type="ECO:0000313" key="3">
    <source>
        <dbReference type="Proteomes" id="UP000554482"/>
    </source>
</evidence>
<protein>
    <submittedName>
        <fullName evidence="2">Uncharacterized protein</fullName>
    </submittedName>
</protein>
<comment type="caution">
    <text evidence="2">The sequence shown here is derived from an EMBL/GenBank/DDBJ whole genome shotgun (WGS) entry which is preliminary data.</text>
</comment>
<organism evidence="2 3">
    <name type="scientific">Thalictrum thalictroides</name>
    <name type="common">Rue-anemone</name>
    <name type="synonym">Anemone thalictroides</name>
    <dbReference type="NCBI Taxonomy" id="46969"/>
    <lineage>
        <taxon>Eukaryota</taxon>
        <taxon>Viridiplantae</taxon>
        <taxon>Streptophyta</taxon>
        <taxon>Embryophyta</taxon>
        <taxon>Tracheophyta</taxon>
        <taxon>Spermatophyta</taxon>
        <taxon>Magnoliopsida</taxon>
        <taxon>Ranunculales</taxon>
        <taxon>Ranunculaceae</taxon>
        <taxon>Thalictroideae</taxon>
        <taxon>Thalictrum</taxon>
    </lineage>
</organism>
<reference evidence="2 3" key="1">
    <citation type="submission" date="2020-06" db="EMBL/GenBank/DDBJ databases">
        <title>Transcriptomic and genomic resources for Thalictrum thalictroides and T. hernandezii: Facilitating candidate gene discovery in an emerging model plant lineage.</title>
        <authorList>
            <person name="Arias T."/>
            <person name="Riano-Pachon D.M."/>
            <person name="Di Stilio V.S."/>
        </authorList>
    </citation>
    <scope>NUCLEOTIDE SEQUENCE [LARGE SCALE GENOMIC DNA]</scope>
    <source>
        <strain evidence="3">cv. WT478/WT964</strain>
        <tissue evidence="2">Leaves</tissue>
    </source>
</reference>
<feature type="region of interest" description="Disordered" evidence="1">
    <location>
        <begin position="1"/>
        <end position="103"/>
    </location>
</feature>
<name>A0A7J6V6T3_THATH</name>